<evidence type="ECO:0000313" key="1">
    <source>
        <dbReference type="EMBL" id="VDN41288.1"/>
    </source>
</evidence>
<evidence type="ECO:0000313" key="2">
    <source>
        <dbReference type="Proteomes" id="UP000271098"/>
    </source>
</evidence>
<keyword evidence="2" id="KW-1185">Reference proteome</keyword>
<dbReference type="AlphaFoldDB" id="A0A183EQR8"/>
<protein>
    <submittedName>
        <fullName evidence="3">DUF4369 domain-containing protein</fullName>
    </submittedName>
</protein>
<reference evidence="1 2" key="2">
    <citation type="submission" date="2018-11" db="EMBL/GenBank/DDBJ databases">
        <authorList>
            <consortium name="Pathogen Informatics"/>
        </authorList>
    </citation>
    <scope>NUCLEOTIDE SEQUENCE [LARGE SCALE GENOMIC DNA]</scope>
</reference>
<proteinExistence type="predicted"/>
<sequence>MGGSVIPVYASFGLETKNPQQQLVEYSLEAKTDAKSAEAQLKSPGSRMKARIDTVSEQHYSISFFKNDERPSLVGDINFGDHGAEIEFREGRTSEVKLHASAVMSNDYEGKLDIWHSERGKKIQDARLSLLMEENNVLKGKAYLGAAVDDDIMKKAKEAASRSSELTESSFMRDALLPIFSSHKQIANDVMGTLDGMVKQWTSMQRFIRPVKKVCLRPNP</sequence>
<dbReference type="WBParaSite" id="GPUH_0002333901-mRNA-1">
    <property type="protein sequence ID" value="GPUH_0002333901-mRNA-1"/>
    <property type="gene ID" value="GPUH_0002333901"/>
</dbReference>
<evidence type="ECO:0000313" key="3">
    <source>
        <dbReference type="WBParaSite" id="GPUH_0002333901-mRNA-1"/>
    </source>
</evidence>
<dbReference type="Proteomes" id="UP000271098">
    <property type="component" value="Unassembled WGS sequence"/>
</dbReference>
<name>A0A183EQR8_9BILA</name>
<gene>
    <name evidence="1" type="ORF">GPUH_LOCUS23309</name>
</gene>
<dbReference type="OrthoDB" id="10416626at2759"/>
<organism evidence="3">
    <name type="scientific">Gongylonema pulchrum</name>
    <dbReference type="NCBI Taxonomy" id="637853"/>
    <lineage>
        <taxon>Eukaryota</taxon>
        <taxon>Metazoa</taxon>
        <taxon>Ecdysozoa</taxon>
        <taxon>Nematoda</taxon>
        <taxon>Chromadorea</taxon>
        <taxon>Rhabditida</taxon>
        <taxon>Spirurina</taxon>
        <taxon>Spiruromorpha</taxon>
        <taxon>Spiruroidea</taxon>
        <taxon>Gongylonematidae</taxon>
        <taxon>Gongylonema</taxon>
    </lineage>
</organism>
<accession>A0A183EQR8</accession>
<dbReference type="EMBL" id="UYRT01097455">
    <property type="protein sequence ID" value="VDN41288.1"/>
    <property type="molecule type" value="Genomic_DNA"/>
</dbReference>
<reference evidence="3" key="1">
    <citation type="submission" date="2016-06" db="UniProtKB">
        <authorList>
            <consortium name="WormBaseParasite"/>
        </authorList>
    </citation>
    <scope>IDENTIFICATION</scope>
</reference>